<dbReference type="OrthoDB" id="1001780at2759"/>
<reference evidence="3" key="1">
    <citation type="journal article" date="2019" name="Plant Biotechnol. J.">
        <title>Genome sequencing of the Australian wild diploid species Gossypium australe highlights disease resistance and delayed gland morphogenesis.</title>
        <authorList>
            <person name="Cai Y."/>
            <person name="Cai X."/>
            <person name="Wang Q."/>
            <person name="Wang P."/>
            <person name="Zhang Y."/>
            <person name="Cai C."/>
            <person name="Xu Y."/>
            <person name="Wang K."/>
            <person name="Zhou Z."/>
            <person name="Wang C."/>
            <person name="Geng S."/>
            <person name="Li B."/>
            <person name="Dong Q."/>
            <person name="Hou Y."/>
            <person name="Wang H."/>
            <person name="Ai P."/>
            <person name="Liu Z."/>
            <person name="Yi F."/>
            <person name="Sun M."/>
            <person name="An G."/>
            <person name="Cheng J."/>
            <person name="Zhang Y."/>
            <person name="Shi Q."/>
            <person name="Xie Y."/>
            <person name="Shi X."/>
            <person name="Chang Y."/>
            <person name="Huang F."/>
            <person name="Chen Y."/>
            <person name="Hong S."/>
            <person name="Mi L."/>
            <person name="Sun Q."/>
            <person name="Zhang L."/>
            <person name="Zhou B."/>
            <person name="Peng R."/>
            <person name="Zhang X."/>
            <person name="Liu F."/>
        </authorList>
    </citation>
    <scope>NUCLEOTIDE SEQUENCE [LARGE SCALE GENOMIC DNA]</scope>
    <source>
        <strain evidence="3">cv. PA1801</strain>
    </source>
</reference>
<evidence type="ECO:0000259" key="1">
    <source>
        <dbReference type="Pfam" id="PF13966"/>
    </source>
</evidence>
<evidence type="ECO:0000313" key="2">
    <source>
        <dbReference type="EMBL" id="KAA3465669.1"/>
    </source>
</evidence>
<proteinExistence type="predicted"/>
<keyword evidence="3" id="KW-1185">Reference proteome</keyword>
<evidence type="ECO:0000313" key="3">
    <source>
        <dbReference type="Proteomes" id="UP000325315"/>
    </source>
</evidence>
<dbReference type="InterPro" id="IPR026960">
    <property type="entry name" value="RVT-Znf"/>
</dbReference>
<dbReference type="EMBL" id="SMMG02000007">
    <property type="protein sequence ID" value="KAA3465669.1"/>
    <property type="molecule type" value="Genomic_DNA"/>
</dbReference>
<dbReference type="Pfam" id="PF13966">
    <property type="entry name" value="zf-RVT"/>
    <property type="match status" value="1"/>
</dbReference>
<dbReference type="AlphaFoldDB" id="A0A5B6V949"/>
<comment type="caution">
    <text evidence="2">The sequence shown here is derived from an EMBL/GenBank/DDBJ whole genome shotgun (WGS) entry which is preliminary data.</text>
</comment>
<dbReference type="Proteomes" id="UP000325315">
    <property type="component" value="Unassembled WGS sequence"/>
</dbReference>
<sequence>MTVGFRDLAVACQNMNIRFTQVSDLIDKETNTWKQDIIRSLLGEEQMERILTIPLASSRPREELVWRGDNTGVYTAKSGYRWLITEGGTRIQNEIPTNFFTKLWELQMPSKICILMWKISNKYLPTLHNLKVRQLTVNPLCPGLSLHTSGFARIRNAIINIQQRNQLEKLVSE</sequence>
<name>A0A5B6V949_9ROSI</name>
<accession>A0A5B6V949</accession>
<feature type="domain" description="Reverse transcriptase zinc-binding" evidence="1">
    <location>
        <begin position="74"/>
        <end position="142"/>
    </location>
</feature>
<protein>
    <submittedName>
        <fullName evidence="2">Ribonuclease H-like superfamily protein</fullName>
    </submittedName>
</protein>
<organism evidence="2 3">
    <name type="scientific">Gossypium australe</name>
    <dbReference type="NCBI Taxonomy" id="47621"/>
    <lineage>
        <taxon>Eukaryota</taxon>
        <taxon>Viridiplantae</taxon>
        <taxon>Streptophyta</taxon>
        <taxon>Embryophyta</taxon>
        <taxon>Tracheophyta</taxon>
        <taxon>Spermatophyta</taxon>
        <taxon>Magnoliopsida</taxon>
        <taxon>eudicotyledons</taxon>
        <taxon>Gunneridae</taxon>
        <taxon>Pentapetalae</taxon>
        <taxon>rosids</taxon>
        <taxon>malvids</taxon>
        <taxon>Malvales</taxon>
        <taxon>Malvaceae</taxon>
        <taxon>Malvoideae</taxon>
        <taxon>Gossypium</taxon>
    </lineage>
</organism>
<gene>
    <name evidence="2" type="ORF">EPI10_000813</name>
</gene>